<name>A0AAP0IAV0_9MAGN</name>
<reference evidence="3 4" key="1">
    <citation type="submission" date="2024-01" db="EMBL/GenBank/DDBJ databases">
        <title>Genome assemblies of Stephania.</title>
        <authorList>
            <person name="Yang L."/>
        </authorList>
    </citation>
    <scope>NUCLEOTIDE SEQUENCE [LARGE SCALE GENOMIC DNA]</scope>
    <source>
        <strain evidence="3">JXDWG</strain>
        <tissue evidence="3">Leaf</tissue>
    </source>
</reference>
<evidence type="ECO:0000259" key="2">
    <source>
        <dbReference type="PROSITE" id="PS50158"/>
    </source>
</evidence>
<sequence length="130" mass="14562">MEPRISRFGDSYAPTGYASCIIHCFSTELCEQTSLATSHQTSLTSSYSSCTSRPTGFTVAAAGWQRSWQRQRPRYETETEQCETGGQYRARGRSGLGVARKRLTCYRCGQVEHIVRECPHPAAVYAQQAR</sequence>
<dbReference type="Gene3D" id="4.10.60.10">
    <property type="entry name" value="Zinc finger, CCHC-type"/>
    <property type="match status" value="1"/>
</dbReference>
<proteinExistence type="predicted"/>
<evidence type="ECO:0000256" key="1">
    <source>
        <dbReference type="PROSITE-ProRule" id="PRU00047"/>
    </source>
</evidence>
<dbReference type="Pfam" id="PF00098">
    <property type="entry name" value="zf-CCHC"/>
    <property type="match status" value="1"/>
</dbReference>
<evidence type="ECO:0000313" key="4">
    <source>
        <dbReference type="Proteomes" id="UP001419268"/>
    </source>
</evidence>
<dbReference type="PROSITE" id="PS50158">
    <property type="entry name" value="ZF_CCHC"/>
    <property type="match status" value="1"/>
</dbReference>
<dbReference type="EMBL" id="JBBNAG010000008">
    <property type="protein sequence ID" value="KAK9111406.1"/>
    <property type="molecule type" value="Genomic_DNA"/>
</dbReference>
<dbReference type="GO" id="GO:0008270">
    <property type="term" value="F:zinc ion binding"/>
    <property type="evidence" value="ECO:0007669"/>
    <property type="project" value="UniProtKB-KW"/>
</dbReference>
<dbReference type="InterPro" id="IPR036875">
    <property type="entry name" value="Znf_CCHC_sf"/>
</dbReference>
<protein>
    <recommendedName>
        <fullName evidence="2">CCHC-type domain-containing protein</fullName>
    </recommendedName>
</protein>
<dbReference type="Proteomes" id="UP001419268">
    <property type="component" value="Unassembled WGS sequence"/>
</dbReference>
<dbReference type="SMART" id="SM00343">
    <property type="entry name" value="ZnF_C2HC"/>
    <property type="match status" value="1"/>
</dbReference>
<keyword evidence="1" id="KW-0479">Metal-binding</keyword>
<keyword evidence="1" id="KW-0863">Zinc-finger</keyword>
<keyword evidence="1" id="KW-0862">Zinc</keyword>
<accession>A0AAP0IAV0</accession>
<comment type="caution">
    <text evidence="3">The sequence shown here is derived from an EMBL/GenBank/DDBJ whole genome shotgun (WGS) entry which is preliminary data.</text>
</comment>
<organism evidence="3 4">
    <name type="scientific">Stephania cephalantha</name>
    <dbReference type="NCBI Taxonomy" id="152367"/>
    <lineage>
        <taxon>Eukaryota</taxon>
        <taxon>Viridiplantae</taxon>
        <taxon>Streptophyta</taxon>
        <taxon>Embryophyta</taxon>
        <taxon>Tracheophyta</taxon>
        <taxon>Spermatophyta</taxon>
        <taxon>Magnoliopsida</taxon>
        <taxon>Ranunculales</taxon>
        <taxon>Menispermaceae</taxon>
        <taxon>Menispermoideae</taxon>
        <taxon>Cissampelideae</taxon>
        <taxon>Stephania</taxon>
    </lineage>
</organism>
<evidence type="ECO:0000313" key="3">
    <source>
        <dbReference type="EMBL" id="KAK9111406.1"/>
    </source>
</evidence>
<dbReference type="AlphaFoldDB" id="A0AAP0IAV0"/>
<dbReference type="InterPro" id="IPR001878">
    <property type="entry name" value="Znf_CCHC"/>
</dbReference>
<dbReference type="SUPFAM" id="SSF57756">
    <property type="entry name" value="Retrovirus zinc finger-like domains"/>
    <property type="match status" value="1"/>
</dbReference>
<gene>
    <name evidence="3" type="ORF">Scep_018925</name>
</gene>
<feature type="domain" description="CCHC-type" evidence="2">
    <location>
        <begin position="105"/>
        <end position="119"/>
    </location>
</feature>
<dbReference type="GO" id="GO:0003676">
    <property type="term" value="F:nucleic acid binding"/>
    <property type="evidence" value="ECO:0007669"/>
    <property type="project" value="InterPro"/>
</dbReference>
<keyword evidence="4" id="KW-1185">Reference proteome</keyword>